<evidence type="ECO:0000256" key="5">
    <source>
        <dbReference type="ARBA" id="ARBA00022777"/>
    </source>
</evidence>
<accession>A0A8S0W6K8</accession>
<feature type="compositionally biased region" description="Low complexity" evidence="9">
    <location>
        <begin position="676"/>
        <end position="690"/>
    </location>
</feature>
<feature type="region of interest" description="Disordered" evidence="9">
    <location>
        <begin position="440"/>
        <end position="581"/>
    </location>
</feature>
<feature type="compositionally biased region" description="Basic and acidic residues" evidence="9">
    <location>
        <begin position="1371"/>
        <end position="1380"/>
    </location>
</feature>
<proteinExistence type="predicted"/>
<comment type="catalytic activity">
    <reaction evidence="8">
        <text>L-seryl-[protein] + ATP = O-phospho-L-seryl-[protein] + ADP + H(+)</text>
        <dbReference type="Rhea" id="RHEA:17989"/>
        <dbReference type="Rhea" id="RHEA-COMP:9863"/>
        <dbReference type="Rhea" id="RHEA-COMP:11604"/>
        <dbReference type="ChEBI" id="CHEBI:15378"/>
        <dbReference type="ChEBI" id="CHEBI:29999"/>
        <dbReference type="ChEBI" id="CHEBI:30616"/>
        <dbReference type="ChEBI" id="CHEBI:83421"/>
        <dbReference type="ChEBI" id="CHEBI:456216"/>
        <dbReference type="EC" id="2.7.11.1"/>
    </reaction>
</comment>
<feature type="domain" description="Protein kinase" evidence="10">
    <location>
        <begin position="89"/>
        <end position="363"/>
    </location>
</feature>
<feature type="compositionally biased region" description="Low complexity" evidence="9">
    <location>
        <begin position="1222"/>
        <end position="1238"/>
    </location>
</feature>
<keyword evidence="5" id="KW-0418">Kinase</keyword>
<comment type="catalytic activity">
    <reaction evidence="7">
        <text>L-threonyl-[protein] + ATP = O-phospho-L-threonyl-[protein] + ADP + H(+)</text>
        <dbReference type="Rhea" id="RHEA:46608"/>
        <dbReference type="Rhea" id="RHEA-COMP:11060"/>
        <dbReference type="Rhea" id="RHEA-COMP:11605"/>
        <dbReference type="ChEBI" id="CHEBI:15378"/>
        <dbReference type="ChEBI" id="CHEBI:30013"/>
        <dbReference type="ChEBI" id="CHEBI:30616"/>
        <dbReference type="ChEBI" id="CHEBI:61977"/>
        <dbReference type="ChEBI" id="CHEBI:456216"/>
        <dbReference type="EC" id="2.7.11.1"/>
    </reaction>
</comment>
<feature type="compositionally biased region" description="Pro residues" evidence="9">
    <location>
        <begin position="1344"/>
        <end position="1358"/>
    </location>
</feature>
<feature type="region of interest" description="Disordered" evidence="9">
    <location>
        <begin position="623"/>
        <end position="902"/>
    </location>
</feature>
<feature type="compositionally biased region" description="Polar residues" evidence="9">
    <location>
        <begin position="552"/>
        <end position="561"/>
    </location>
</feature>
<dbReference type="EC" id="2.7.11.1" evidence="1"/>
<feature type="compositionally biased region" description="Polar residues" evidence="9">
    <location>
        <begin position="1200"/>
        <end position="1209"/>
    </location>
</feature>
<feature type="compositionally biased region" description="Low complexity" evidence="9">
    <location>
        <begin position="488"/>
        <end position="500"/>
    </location>
</feature>
<keyword evidence="2" id="KW-0723">Serine/threonine-protein kinase</keyword>
<dbReference type="SUPFAM" id="SSF56112">
    <property type="entry name" value="Protein kinase-like (PK-like)"/>
    <property type="match status" value="1"/>
</dbReference>
<feature type="compositionally biased region" description="Basic and acidic residues" evidence="9">
    <location>
        <begin position="882"/>
        <end position="892"/>
    </location>
</feature>
<feature type="compositionally biased region" description="Polar residues" evidence="9">
    <location>
        <begin position="762"/>
        <end position="778"/>
    </location>
</feature>
<feature type="compositionally biased region" description="Polar residues" evidence="9">
    <location>
        <begin position="960"/>
        <end position="979"/>
    </location>
</feature>
<evidence type="ECO:0000256" key="4">
    <source>
        <dbReference type="ARBA" id="ARBA00022741"/>
    </source>
</evidence>
<feature type="region of interest" description="Disordered" evidence="9">
    <location>
        <begin position="958"/>
        <end position="1165"/>
    </location>
</feature>
<feature type="region of interest" description="Disordered" evidence="9">
    <location>
        <begin position="1180"/>
        <end position="1402"/>
    </location>
</feature>
<keyword evidence="6" id="KW-0067">ATP-binding</keyword>
<dbReference type="GO" id="GO:0005524">
    <property type="term" value="F:ATP binding"/>
    <property type="evidence" value="ECO:0007669"/>
    <property type="project" value="UniProtKB-KW"/>
</dbReference>
<dbReference type="GO" id="GO:0004674">
    <property type="term" value="F:protein serine/threonine kinase activity"/>
    <property type="evidence" value="ECO:0007669"/>
    <property type="project" value="UniProtKB-KW"/>
</dbReference>
<evidence type="ECO:0000256" key="2">
    <source>
        <dbReference type="ARBA" id="ARBA00022527"/>
    </source>
</evidence>
<dbReference type="Pfam" id="PF00069">
    <property type="entry name" value="Pkinase"/>
    <property type="match status" value="1"/>
</dbReference>
<feature type="compositionally biased region" description="Polar residues" evidence="9">
    <location>
        <begin position="837"/>
        <end position="847"/>
    </location>
</feature>
<feature type="compositionally biased region" description="Pro residues" evidence="9">
    <location>
        <begin position="659"/>
        <end position="670"/>
    </location>
</feature>
<dbReference type="GO" id="GO:0000147">
    <property type="term" value="P:actin cortical patch assembly"/>
    <property type="evidence" value="ECO:0007669"/>
    <property type="project" value="TreeGrafter"/>
</dbReference>
<dbReference type="PANTHER" id="PTHR22967">
    <property type="entry name" value="SERINE/THREONINE PROTEIN KINASE"/>
    <property type="match status" value="1"/>
</dbReference>
<evidence type="ECO:0000256" key="3">
    <source>
        <dbReference type="ARBA" id="ARBA00022679"/>
    </source>
</evidence>
<dbReference type="GO" id="GO:0005737">
    <property type="term" value="C:cytoplasm"/>
    <property type="evidence" value="ECO:0007669"/>
    <property type="project" value="TreeGrafter"/>
</dbReference>
<feature type="compositionally biased region" description="Polar residues" evidence="9">
    <location>
        <begin position="717"/>
        <end position="733"/>
    </location>
</feature>
<organism evidence="11 12">
    <name type="scientific">Cyclocybe aegerita</name>
    <name type="common">Black poplar mushroom</name>
    <name type="synonym">Agrocybe aegerita</name>
    <dbReference type="NCBI Taxonomy" id="1973307"/>
    <lineage>
        <taxon>Eukaryota</taxon>
        <taxon>Fungi</taxon>
        <taxon>Dikarya</taxon>
        <taxon>Basidiomycota</taxon>
        <taxon>Agaricomycotina</taxon>
        <taxon>Agaricomycetes</taxon>
        <taxon>Agaricomycetidae</taxon>
        <taxon>Agaricales</taxon>
        <taxon>Agaricineae</taxon>
        <taxon>Bolbitiaceae</taxon>
        <taxon>Cyclocybe</taxon>
    </lineage>
</organism>
<feature type="compositionally biased region" description="Polar residues" evidence="9">
    <location>
        <begin position="740"/>
        <end position="751"/>
    </location>
</feature>
<gene>
    <name evidence="11" type="ORF">AAE3_LOCUS6886</name>
</gene>
<keyword evidence="3" id="KW-0808">Transferase</keyword>
<dbReference type="SMART" id="SM00220">
    <property type="entry name" value="S_TKc"/>
    <property type="match status" value="1"/>
</dbReference>
<evidence type="ECO:0000256" key="7">
    <source>
        <dbReference type="ARBA" id="ARBA00047899"/>
    </source>
</evidence>
<feature type="compositionally biased region" description="Basic and acidic residues" evidence="9">
    <location>
        <begin position="1210"/>
        <end position="1219"/>
    </location>
</feature>
<evidence type="ECO:0000256" key="6">
    <source>
        <dbReference type="ARBA" id="ARBA00022840"/>
    </source>
</evidence>
<keyword evidence="4" id="KW-0547">Nucleotide-binding</keyword>
<evidence type="ECO:0000256" key="9">
    <source>
        <dbReference type="SAM" id="MobiDB-lite"/>
    </source>
</evidence>
<dbReference type="Proteomes" id="UP000467700">
    <property type="component" value="Unassembled WGS sequence"/>
</dbReference>
<feature type="compositionally biased region" description="Polar residues" evidence="9">
    <location>
        <begin position="798"/>
        <end position="822"/>
    </location>
</feature>
<feature type="compositionally biased region" description="Basic and acidic residues" evidence="9">
    <location>
        <begin position="784"/>
        <end position="793"/>
    </location>
</feature>
<dbReference type="GO" id="GO:0007015">
    <property type="term" value="P:actin filament organization"/>
    <property type="evidence" value="ECO:0007669"/>
    <property type="project" value="TreeGrafter"/>
</dbReference>
<dbReference type="InterPro" id="IPR011009">
    <property type="entry name" value="Kinase-like_dom_sf"/>
</dbReference>
<evidence type="ECO:0000259" key="10">
    <source>
        <dbReference type="PROSITE" id="PS50011"/>
    </source>
</evidence>
<feature type="compositionally biased region" description="Polar residues" evidence="9">
    <location>
        <begin position="1314"/>
        <end position="1325"/>
    </location>
</feature>
<evidence type="ECO:0000313" key="11">
    <source>
        <dbReference type="EMBL" id="CAA7264818.1"/>
    </source>
</evidence>
<dbReference type="Gene3D" id="1.10.510.10">
    <property type="entry name" value="Transferase(Phosphotransferase) domain 1"/>
    <property type="match status" value="1"/>
</dbReference>
<dbReference type="OrthoDB" id="2018507at2759"/>
<feature type="compositionally biased region" description="Low complexity" evidence="9">
    <location>
        <begin position="1117"/>
        <end position="1127"/>
    </location>
</feature>
<feature type="compositionally biased region" description="Polar residues" evidence="9">
    <location>
        <begin position="1077"/>
        <end position="1104"/>
    </location>
</feature>
<dbReference type="InterPro" id="IPR000719">
    <property type="entry name" value="Prot_kinase_dom"/>
</dbReference>
<reference evidence="11 12" key="1">
    <citation type="submission" date="2020-01" db="EMBL/GenBank/DDBJ databases">
        <authorList>
            <person name="Gupta K D."/>
        </authorList>
    </citation>
    <scope>NUCLEOTIDE SEQUENCE [LARGE SCALE GENOMIC DNA]</scope>
</reference>
<protein>
    <recommendedName>
        <fullName evidence="1">non-specific serine/threonine protein kinase</fullName>
        <ecNumber evidence="1">2.7.11.1</ecNumber>
    </recommendedName>
</protein>
<name>A0A8S0W6K8_CYCAE</name>
<sequence length="1402" mass="152719">MWSGLKRYLVPLLVGRAAYGHILPIETCHVMGYHFATECSVQVEEEGDNSHIHSNSSQCPLPAASLPAFKLYHISKPMMANQQAYQQYAQNEGSLVPGGFAHVYLVRTPAPVYNTTHHVLKRIAVASESMLTEVKKEVDIMRLLKGHPNIVHLIDAAWHKLPNGTFEVFILMEYCPGGGIIDMMNRRLRERLTEAEILQIFVDVCEGVAYMHNSRPPLLHRDLKVENILQSSATSFKLCDFGSATTVSNPPTNMQEIRALEADLNRHTTLQYRAPEMIDVYSKRPVNEKSDVWALGVLLYKLCYYTTPFEEHGPLAILNVQYRTPPYPVYSQDMNILIGSMLREHGAQRPSVFELLGHVHRLRGTKSKFTYNVPVTPPLAPRMQQIKPSNPLDGLVTYGVPSSKPAIAPYDPKSGSNAAAPVNQGIQARDKVLEAIAPMRRGRPATHSREPSSRPPSPPKSHQTSQVGATKGWADGGFGQEQDKVRQAATEKAATSTKSSNVDDAWSIAESSSSRQTNAEKTRPTGFGDDFSEKLWSASDPNSALPPRLSPRPTQKPSTLKPNDIPVPPLAFTGSRMIRPKADRLAQNREKDAFEGLGLMTSTTKPAPTLGEARKLRTGLAIMSSPIPSDYVPRSGEKANGITPRPTPSPRPTYLSTTPVPPKSVSPVPTPGTNAPSWKPPQSSGPSPSSANTEGLPTESRFPSLEELDARFLPSSFYPSSVNDASSRYSPQPSRHPDTRSQISKPSIASSGTGGNLLKPNIISNVTYSTDGVRSEQVTGVAMREPKGARKAEGNVVDSKSTAPSGLSAIQQNSLASASRESSLVPKPMSVRKHRSSVTMKSTSTNYRMDEIGIESSNRNLVPPKLPPRSGAHSTPQDWLTGEDHEEMRVHLPSDVPVLRDSPSKRASFFEQKEVKIPSSSVVQHALPAERFVDEPKTEEISPTVSKFVRNFPALERLDTQQTHQSPSSGLTDNWSPVSTRKDRDLEPDISSADEGPEEASSVRPPAQRQTPRRKGRQSSVHELVHQYGGGAGLSYKDKESERPLVPQGLGDYVPSHKSRPTGLAPPVKQESDRKTPSPTRMDFSSSFAPSRSPNRQQSSTAGVQRQPEAPPMVAKSPSSGSGRSRPQSMFVFPSKSTDAAPAVPSTNLAPPEEPRPRAARRTSISDMVQRYEAIGGKVTPVASLAPRPPSPLHRPVSAKGTSSANLENGRTKIFHDPVKPANLALSASSEASTTRSAPGSSKSRIISKEPARQTTLNSSTTGMSRTATTPGKPFSSEKERPTFSTDNTPRPRRISVKAESSAASSGRPDIFSSRPTQSQSSQEADTPRPPRSPHKPTLSISNNPPPSKVEDPSPSPERPYQGVGRLIDQWQKKSVEAEQSRAGPPVKRTNIRKTSLVYGDK</sequence>
<dbReference type="PROSITE" id="PS50011">
    <property type="entry name" value="PROTEIN_KINASE_DOM"/>
    <property type="match status" value="1"/>
</dbReference>
<evidence type="ECO:0000256" key="1">
    <source>
        <dbReference type="ARBA" id="ARBA00012513"/>
    </source>
</evidence>
<feature type="compositionally biased region" description="Polar residues" evidence="9">
    <location>
        <begin position="1253"/>
        <end position="1270"/>
    </location>
</feature>
<comment type="caution">
    <text evidence="11">The sequence shown here is derived from an EMBL/GenBank/DDBJ whole genome shotgun (WGS) entry which is preliminary data.</text>
</comment>
<evidence type="ECO:0000313" key="12">
    <source>
        <dbReference type="Proteomes" id="UP000467700"/>
    </source>
</evidence>
<dbReference type="EMBL" id="CACVBS010000046">
    <property type="protein sequence ID" value="CAA7264818.1"/>
    <property type="molecule type" value="Genomic_DNA"/>
</dbReference>
<dbReference type="PANTHER" id="PTHR22967:SF57">
    <property type="entry name" value="AUXILIN, ISOFORM A-RELATED"/>
    <property type="match status" value="1"/>
</dbReference>
<evidence type="ECO:0000256" key="8">
    <source>
        <dbReference type="ARBA" id="ARBA00048679"/>
    </source>
</evidence>
<keyword evidence="12" id="KW-1185">Reference proteome</keyword>